<keyword evidence="1" id="KW-0548">Nucleotidyltransferase</keyword>
<comment type="catalytic activity">
    <reaction evidence="1">
        <text>RNA(n) + a ribonucleoside 5'-triphosphate = RNA(n+1) + diphosphate</text>
        <dbReference type="Rhea" id="RHEA:21248"/>
        <dbReference type="Rhea" id="RHEA-COMP:14527"/>
        <dbReference type="Rhea" id="RHEA-COMP:17342"/>
        <dbReference type="ChEBI" id="CHEBI:33019"/>
        <dbReference type="ChEBI" id="CHEBI:61557"/>
        <dbReference type="ChEBI" id="CHEBI:140395"/>
        <dbReference type="EC" id="2.7.7.48"/>
    </reaction>
</comment>
<sequence length="1187" mass="132863">MEIFFRNVPYSCTEYDLVDALARVLHGPEFLPYSLSGAPLNFHVNLRMKERSNRAGGDRMPGNAGNGHLTIPSLPAAQLFLERYGQRGIPLRPLSGPVRYRCVYFARSGNEPPPSLIAQLENEPWQNPRYLIEQQNRATEFAMAAMRVTTVQFGWCCRDGTFSIEWESRAWSDILFEDLQHQLVLKPASLGSRRPAIVMKYRHIGRISVSVPRAQECSILFELDVAPSFELEPQSPEIHILGMTLDLPLNRNARRTRMFYPDEELKRSAPYVSTADLHTFCRLADAAGLYSLEQVDYPCERRGRFSTEVLNILDDWLRGLPRAVAIQVERLLYERLLDAREMVGLSTSIARLIAAYNADNVAAILRTFGAELKSLPWYTDPQASPKVGHKDVSNLHVTVSPSSVSITGPIPDRSNRILRIPEFRGFEENFIRIAFADDDGQTFRYDPDVDTTDVVRSLVLPIMRDGFTLGGRLYKYLAYSQSALKQHSFWFVHSFHDAAGTRHSARTIRKRMGNFDKDKRCPARVGARMSLAFSATEQSVTTFIEHGFESSTLDGPTCMTDGAGVMSPDAADLLWRTLHEGRTTRLPPTPSVVQIRLAGAKGVLVVDPSVEGRRIGLRPSMLKFAADSRFNKVEVCKAFERPAVAFLNRPLIMILEARGIPKETFLDLQQHVIDRTRASTKSFIEAAALLEKNDLGSSFRIPSVFKALHTYTLNCPSAIPHLLAPGSFLGRMLAFSVHHVLRGLKRRGRIPVPHSWTLVGIPDHYGVLKEGEVFVCIRDRDGDPNVPSQARYIEGQVAVSRSPTCHPGDVMTMTAIGRPPPGTPLAAEPPINCVLFSTKGTRSPASCLGGGDYDGDEYVVMKLPQLLPPIAAAPAMYKNNPKQDIGRPYEMEDIYQFAANYIVNDQLGRIAVLWLRIADSSPRSVYDDKCMKLAELHSVAVDYAKTGIPVNHSEIPRAPPMIPDWHTNELGPTERDKIYPSQRALGFLYRAISLDDAHEQVQPSVAMPRTPLRISTATDRLANIDGHSPLATHPLVTPMENLISIRAPSALSDEDTNEHLSHIVSLLNQYCTDLRIICQHNTLARSRRAQLTEEEVVAGTIVARTNNYRRREDHMTRMNEQTERLGQRVRGELMGDEDEEAWVPVRRAWLAWRVSVIDGGFGSSSFGLLALGVMFDALKAIERDARR</sequence>
<keyword evidence="1" id="KW-0696">RNA-directed RNA polymerase</keyword>
<dbReference type="GO" id="GO:0031380">
    <property type="term" value="C:nuclear RNA-directed RNA polymerase complex"/>
    <property type="evidence" value="ECO:0007669"/>
    <property type="project" value="TreeGrafter"/>
</dbReference>
<keyword evidence="1" id="KW-0808">Transferase</keyword>
<evidence type="ECO:0000313" key="4">
    <source>
        <dbReference type="Proteomes" id="UP000077266"/>
    </source>
</evidence>
<dbReference type="GO" id="GO:0003968">
    <property type="term" value="F:RNA-directed RNA polymerase activity"/>
    <property type="evidence" value="ECO:0007669"/>
    <property type="project" value="UniProtKB-KW"/>
</dbReference>
<comment type="similarity">
    <text evidence="1">Belongs to the RdRP family.</text>
</comment>
<name>A0A165MQJ3_EXIGL</name>
<dbReference type="PANTHER" id="PTHR23079:SF55">
    <property type="entry name" value="RNA-DIRECTED RNA POLYMERASE"/>
    <property type="match status" value="1"/>
</dbReference>
<dbReference type="InParanoid" id="A0A165MQJ3"/>
<proteinExistence type="inferred from homology"/>
<dbReference type="Pfam" id="PF05183">
    <property type="entry name" value="RdRP"/>
    <property type="match status" value="1"/>
</dbReference>
<dbReference type="InterPro" id="IPR007855">
    <property type="entry name" value="RDRP"/>
</dbReference>
<dbReference type="GO" id="GO:0003723">
    <property type="term" value="F:RNA binding"/>
    <property type="evidence" value="ECO:0007669"/>
    <property type="project" value="UniProtKB-KW"/>
</dbReference>
<gene>
    <name evidence="3" type="ORF">EXIGLDRAFT_605512</name>
</gene>
<dbReference type="EC" id="2.7.7.48" evidence="1"/>
<dbReference type="EMBL" id="KV425908">
    <property type="protein sequence ID" value="KZV99610.1"/>
    <property type="molecule type" value="Genomic_DNA"/>
</dbReference>
<evidence type="ECO:0000256" key="1">
    <source>
        <dbReference type="RuleBase" id="RU363098"/>
    </source>
</evidence>
<keyword evidence="4" id="KW-1185">Reference proteome</keyword>
<accession>A0A165MQJ3</accession>
<feature type="domain" description="RDRP core" evidence="2">
    <location>
        <begin position="400"/>
        <end position="992"/>
    </location>
</feature>
<organism evidence="3 4">
    <name type="scientific">Exidia glandulosa HHB12029</name>
    <dbReference type="NCBI Taxonomy" id="1314781"/>
    <lineage>
        <taxon>Eukaryota</taxon>
        <taxon>Fungi</taxon>
        <taxon>Dikarya</taxon>
        <taxon>Basidiomycota</taxon>
        <taxon>Agaricomycotina</taxon>
        <taxon>Agaricomycetes</taxon>
        <taxon>Auriculariales</taxon>
        <taxon>Exidiaceae</taxon>
        <taxon>Exidia</taxon>
    </lineage>
</organism>
<keyword evidence="1" id="KW-0694">RNA-binding</keyword>
<protein>
    <recommendedName>
        <fullName evidence="1">RNA-dependent RNA polymerase</fullName>
        <ecNumber evidence="1">2.7.7.48</ecNumber>
    </recommendedName>
</protein>
<dbReference type="GO" id="GO:0030422">
    <property type="term" value="P:siRNA processing"/>
    <property type="evidence" value="ECO:0007669"/>
    <property type="project" value="TreeGrafter"/>
</dbReference>
<dbReference type="InterPro" id="IPR057596">
    <property type="entry name" value="RDRP_core"/>
</dbReference>
<dbReference type="STRING" id="1314781.A0A165MQJ3"/>
<evidence type="ECO:0000259" key="2">
    <source>
        <dbReference type="Pfam" id="PF05183"/>
    </source>
</evidence>
<dbReference type="Proteomes" id="UP000077266">
    <property type="component" value="Unassembled WGS sequence"/>
</dbReference>
<reference evidence="3 4" key="1">
    <citation type="journal article" date="2016" name="Mol. Biol. Evol.">
        <title>Comparative Genomics of Early-Diverging Mushroom-Forming Fungi Provides Insights into the Origins of Lignocellulose Decay Capabilities.</title>
        <authorList>
            <person name="Nagy L.G."/>
            <person name="Riley R."/>
            <person name="Tritt A."/>
            <person name="Adam C."/>
            <person name="Daum C."/>
            <person name="Floudas D."/>
            <person name="Sun H."/>
            <person name="Yadav J.S."/>
            <person name="Pangilinan J."/>
            <person name="Larsson K.H."/>
            <person name="Matsuura K."/>
            <person name="Barry K."/>
            <person name="Labutti K."/>
            <person name="Kuo R."/>
            <person name="Ohm R.A."/>
            <person name="Bhattacharya S.S."/>
            <person name="Shirouzu T."/>
            <person name="Yoshinaga Y."/>
            <person name="Martin F.M."/>
            <person name="Grigoriev I.V."/>
            <person name="Hibbett D.S."/>
        </authorList>
    </citation>
    <scope>NUCLEOTIDE SEQUENCE [LARGE SCALE GENOMIC DNA]</scope>
    <source>
        <strain evidence="3 4">HHB12029</strain>
    </source>
</reference>
<evidence type="ECO:0000313" key="3">
    <source>
        <dbReference type="EMBL" id="KZV99610.1"/>
    </source>
</evidence>
<dbReference type="OrthoDB" id="6513042at2759"/>
<dbReference type="AlphaFoldDB" id="A0A165MQJ3"/>
<dbReference type="PANTHER" id="PTHR23079">
    <property type="entry name" value="RNA-DEPENDENT RNA POLYMERASE"/>
    <property type="match status" value="1"/>
</dbReference>